<dbReference type="Proteomes" id="UP001156664">
    <property type="component" value="Unassembled WGS sequence"/>
</dbReference>
<dbReference type="NCBIfam" id="TIGR00563">
    <property type="entry name" value="rsmB"/>
    <property type="match status" value="1"/>
</dbReference>
<dbReference type="EMBL" id="BSOJ01000006">
    <property type="protein sequence ID" value="GLR25378.1"/>
    <property type="molecule type" value="Genomic_DNA"/>
</dbReference>
<dbReference type="InterPro" id="IPR054728">
    <property type="entry name" value="RsmB-like_ferredoxin"/>
</dbReference>
<evidence type="ECO:0000256" key="5">
    <source>
        <dbReference type="PROSITE-ProRule" id="PRU01023"/>
    </source>
</evidence>
<accession>A0ABQ5YR23</accession>
<evidence type="ECO:0000313" key="7">
    <source>
        <dbReference type="EMBL" id="GLR25378.1"/>
    </source>
</evidence>
<organism evidence="7 8">
    <name type="scientific">Limnobacter litoralis</name>
    <dbReference type="NCBI Taxonomy" id="481366"/>
    <lineage>
        <taxon>Bacteria</taxon>
        <taxon>Pseudomonadati</taxon>
        <taxon>Pseudomonadota</taxon>
        <taxon>Betaproteobacteria</taxon>
        <taxon>Burkholderiales</taxon>
        <taxon>Burkholderiaceae</taxon>
        <taxon>Limnobacter</taxon>
    </lineage>
</organism>
<gene>
    <name evidence="7" type="ORF">GCM10007875_04660</name>
</gene>
<dbReference type="PANTHER" id="PTHR22807">
    <property type="entry name" value="NOP2 YEAST -RELATED NOL1/NOP2/FMU SUN DOMAIN-CONTAINING"/>
    <property type="match status" value="1"/>
</dbReference>
<dbReference type="SUPFAM" id="SSF48013">
    <property type="entry name" value="NusB-like"/>
    <property type="match status" value="1"/>
</dbReference>
<dbReference type="InterPro" id="IPR023267">
    <property type="entry name" value="RCMT"/>
</dbReference>
<sequence length="440" mass="47998">MAYALLHAAKVVGLVMDQGMSLDRAIASVSSKDRAAQAQGAVQDLAYFGLRWYGRGAVLTRFLTNKPRLNPASLNDLMALCLALLWDDEHPKYSAHTVVDQAVCAAQANPDWVKAKGLVNACLRSFLRDKANWKTRAEKDVVAATGFPQWWVKKVKAQHPAHWQQLLEQANTHPPMTLRVNQRVCSAAEYAERLAAAGLAATVLGKSTVLLAKPVPVHELPGFEQGHVSVQDLAAQMAAPLMDLKDGMRVLDACAAPGGKTGHMLELADVDVLALDSSQPRLQRVEENIARLARGLGFIPRVVCKAAAAENLDQWWGGKPFDAILLDLPCSGSGVVRRHPDIRWLRRESDVAQLSQIQHKILDTLWSTLAVNGTLLLVTCSVFSEEGPDLAKAFLDRHPDAQALAAPGVVLPQPDPSLDQPYQTSPDGFFYAKFIKKQSI</sequence>
<comment type="caution">
    <text evidence="5">Lacks conserved residue(s) required for the propagation of feature annotation.</text>
</comment>
<dbReference type="Gene3D" id="1.10.940.10">
    <property type="entry name" value="NusB-like"/>
    <property type="match status" value="1"/>
</dbReference>
<dbReference type="GO" id="GO:0008168">
    <property type="term" value="F:methyltransferase activity"/>
    <property type="evidence" value="ECO:0007669"/>
    <property type="project" value="UniProtKB-KW"/>
</dbReference>
<dbReference type="PROSITE" id="PS51686">
    <property type="entry name" value="SAM_MT_RSMB_NOP"/>
    <property type="match status" value="1"/>
</dbReference>
<dbReference type="NCBIfam" id="NF008149">
    <property type="entry name" value="PRK10901.1"/>
    <property type="match status" value="1"/>
</dbReference>
<comment type="similarity">
    <text evidence="5">Belongs to the class I-like SAM-binding methyltransferase superfamily. RsmB/NOP family.</text>
</comment>
<dbReference type="InterPro" id="IPR035926">
    <property type="entry name" value="NusB-like_sf"/>
</dbReference>
<keyword evidence="8" id="KW-1185">Reference proteome</keyword>
<proteinExistence type="inferred from homology"/>
<keyword evidence="2 5" id="KW-0808">Transferase</keyword>
<protein>
    <submittedName>
        <fullName evidence="7">Ribosomal RNA small subunit methyltransferase B</fullName>
    </submittedName>
</protein>
<evidence type="ECO:0000259" key="6">
    <source>
        <dbReference type="PROSITE" id="PS51686"/>
    </source>
</evidence>
<dbReference type="SUPFAM" id="SSF53335">
    <property type="entry name" value="S-adenosyl-L-methionine-dependent methyltransferases"/>
    <property type="match status" value="1"/>
</dbReference>
<feature type="active site" description="Nucleophile" evidence="5">
    <location>
        <position position="380"/>
    </location>
</feature>
<dbReference type="InterPro" id="IPR001678">
    <property type="entry name" value="MeTrfase_RsmB-F_NOP2_dom"/>
</dbReference>
<evidence type="ECO:0000313" key="8">
    <source>
        <dbReference type="Proteomes" id="UP001156664"/>
    </source>
</evidence>
<evidence type="ECO:0000256" key="1">
    <source>
        <dbReference type="ARBA" id="ARBA00022603"/>
    </source>
</evidence>
<name>A0ABQ5YR23_9BURK</name>
<dbReference type="PRINTS" id="PR02008">
    <property type="entry name" value="RCMTFAMILY"/>
</dbReference>
<feature type="domain" description="SAM-dependent MTase RsmB/NOP-type" evidence="6">
    <location>
        <begin position="166"/>
        <end position="437"/>
    </location>
</feature>
<dbReference type="Pfam" id="PF22458">
    <property type="entry name" value="RsmF-B_ferredox"/>
    <property type="match status" value="1"/>
</dbReference>
<dbReference type="GO" id="GO:0032259">
    <property type="term" value="P:methylation"/>
    <property type="evidence" value="ECO:0007669"/>
    <property type="project" value="UniProtKB-KW"/>
</dbReference>
<keyword evidence="3 5" id="KW-0949">S-adenosyl-L-methionine</keyword>
<dbReference type="Pfam" id="PF01189">
    <property type="entry name" value="Methyltr_RsmB-F"/>
    <property type="match status" value="1"/>
</dbReference>
<dbReference type="Gene3D" id="3.40.50.150">
    <property type="entry name" value="Vaccinia Virus protein VP39"/>
    <property type="match status" value="1"/>
</dbReference>
<dbReference type="CDD" id="cd02440">
    <property type="entry name" value="AdoMet_MTases"/>
    <property type="match status" value="1"/>
</dbReference>
<comment type="caution">
    <text evidence="7">The sequence shown here is derived from an EMBL/GenBank/DDBJ whole genome shotgun (WGS) entry which is preliminary data.</text>
</comment>
<evidence type="ECO:0000256" key="3">
    <source>
        <dbReference type="ARBA" id="ARBA00022691"/>
    </source>
</evidence>
<feature type="binding site" evidence="5">
    <location>
        <position position="327"/>
    </location>
    <ligand>
        <name>S-adenosyl-L-methionine</name>
        <dbReference type="ChEBI" id="CHEBI:59789"/>
    </ligand>
</feature>
<dbReference type="InterPro" id="IPR004573">
    <property type="entry name" value="rRNA_ssu_MeTfrase_B"/>
</dbReference>
<dbReference type="InterPro" id="IPR029063">
    <property type="entry name" value="SAM-dependent_MTases_sf"/>
</dbReference>
<dbReference type="InterPro" id="IPR049560">
    <property type="entry name" value="MeTrfase_RsmB-F_NOP2_cat"/>
</dbReference>
<dbReference type="Gene3D" id="3.30.70.1170">
    <property type="entry name" value="Sun protein, domain 3"/>
    <property type="match status" value="1"/>
</dbReference>
<dbReference type="PANTHER" id="PTHR22807:SF61">
    <property type="entry name" value="NOL1_NOP2_SUN FAMILY PROTEIN _ ANTITERMINATION NUSB DOMAIN-CONTAINING PROTEIN"/>
    <property type="match status" value="1"/>
</dbReference>
<keyword evidence="4 5" id="KW-0694">RNA-binding</keyword>
<evidence type="ECO:0000256" key="2">
    <source>
        <dbReference type="ARBA" id="ARBA00022679"/>
    </source>
</evidence>
<feature type="binding site" evidence="5">
    <location>
        <position position="276"/>
    </location>
    <ligand>
        <name>S-adenosyl-L-methionine</name>
        <dbReference type="ChEBI" id="CHEBI:59789"/>
    </ligand>
</feature>
<feature type="binding site" evidence="5">
    <location>
        <begin position="254"/>
        <end position="260"/>
    </location>
    <ligand>
        <name>S-adenosyl-L-methionine</name>
        <dbReference type="ChEBI" id="CHEBI:59789"/>
    </ligand>
</feature>
<reference evidence="8" key="1">
    <citation type="journal article" date="2019" name="Int. J. Syst. Evol. Microbiol.">
        <title>The Global Catalogue of Microorganisms (GCM) 10K type strain sequencing project: providing services to taxonomists for standard genome sequencing and annotation.</title>
        <authorList>
            <consortium name="The Broad Institute Genomics Platform"/>
            <consortium name="The Broad Institute Genome Sequencing Center for Infectious Disease"/>
            <person name="Wu L."/>
            <person name="Ma J."/>
        </authorList>
    </citation>
    <scope>NUCLEOTIDE SEQUENCE [LARGE SCALE GENOMIC DNA]</scope>
    <source>
        <strain evidence="8">NBRC 105857</strain>
    </source>
</reference>
<keyword evidence="1 5" id="KW-0489">Methyltransferase</keyword>
<evidence type="ECO:0000256" key="4">
    <source>
        <dbReference type="ARBA" id="ARBA00022884"/>
    </source>
</evidence>